<sequence length="331" mass="37139">MSDSAEDVLNDRKKETSDYDALFRLESLMEAIRTACEAFYHPLKNISMNERMVASRVKTKMMKREVEAGVNFLKRLAVERGGLDETKANAFAGKLCQLLCEKYEHHWYPENPSKGQAYRCIRVSDGVPSDEEVLRACMESEVKLAQLALPREITLWIDPLEVCARSGENCRYFTVARFKPGEKPVKGDKDVDLDTSDYHSATSSDCGSAVSSDTEDEGKNGETEGRKEEKKTVFESKSCVITMIPRVRDSVLKTHAKQKLTQAPIQPSSIRYFYHPAPVWPTPYKNKGPVFLTSFSAPPPPSVLGYYVVPQPPPQFIVPHATLQPWGAVKG</sequence>
<name>A0ACC2GP10_DALPE</name>
<accession>A0ACC2GP10</accession>
<evidence type="ECO:0000313" key="2">
    <source>
        <dbReference type="Proteomes" id="UP001157502"/>
    </source>
</evidence>
<proteinExistence type="predicted"/>
<comment type="caution">
    <text evidence="1">The sequence shown here is derived from an EMBL/GenBank/DDBJ whole genome shotgun (WGS) entry which is preliminary data.</text>
</comment>
<keyword evidence="2" id="KW-1185">Reference proteome</keyword>
<evidence type="ECO:0000313" key="1">
    <source>
        <dbReference type="EMBL" id="KAJ8005295.1"/>
    </source>
</evidence>
<protein>
    <submittedName>
        <fullName evidence="1">Uncharacterized protein</fullName>
    </submittedName>
</protein>
<dbReference type="Proteomes" id="UP001157502">
    <property type="component" value="Chromosome 11"/>
</dbReference>
<organism evidence="1 2">
    <name type="scientific">Dallia pectoralis</name>
    <name type="common">Alaska blackfish</name>
    <dbReference type="NCBI Taxonomy" id="75939"/>
    <lineage>
        <taxon>Eukaryota</taxon>
        <taxon>Metazoa</taxon>
        <taxon>Chordata</taxon>
        <taxon>Craniata</taxon>
        <taxon>Vertebrata</taxon>
        <taxon>Euteleostomi</taxon>
        <taxon>Actinopterygii</taxon>
        <taxon>Neopterygii</taxon>
        <taxon>Teleostei</taxon>
        <taxon>Protacanthopterygii</taxon>
        <taxon>Esociformes</taxon>
        <taxon>Umbridae</taxon>
        <taxon>Dallia</taxon>
    </lineage>
</organism>
<dbReference type="EMBL" id="CM055738">
    <property type="protein sequence ID" value="KAJ8005295.1"/>
    <property type="molecule type" value="Genomic_DNA"/>
</dbReference>
<gene>
    <name evidence="1" type="ORF">DPEC_G00145150</name>
</gene>
<reference evidence="1" key="1">
    <citation type="submission" date="2021-05" db="EMBL/GenBank/DDBJ databases">
        <authorList>
            <person name="Pan Q."/>
            <person name="Jouanno E."/>
            <person name="Zahm M."/>
            <person name="Klopp C."/>
            <person name="Cabau C."/>
            <person name="Louis A."/>
            <person name="Berthelot C."/>
            <person name="Parey E."/>
            <person name="Roest Crollius H."/>
            <person name="Montfort J."/>
            <person name="Robinson-Rechavi M."/>
            <person name="Bouchez O."/>
            <person name="Lampietro C."/>
            <person name="Lopez Roques C."/>
            <person name="Donnadieu C."/>
            <person name="Postlethwait J."/>
            <person name="Bobe J."/>
            <person name="Dillon D."/>
            <person name="Chandos A."/>
            <person name="von Hippel F."/>
            <person name="Guiguen Y."/>
        </authorList>
    </citation>
    <scope>NUCLEOTIDE SEQUENCE</scope>
    <source>
        <strain evidence="1">YG-Jan2019</strain>
    </source>
</reference>